<accession>A0AAU4K5Q9</accession>
<dbReference type="EMBL" id="CP108021">
    <property type="protein sequence ID" value="WUM21401.1"/>
    <property type="molecule type" value="Genomic_DNA"/>
</dbReference>
<gene>
    <name evidence="1" type="ORF">OG579_06310</name>
</gene>
<name>A0AAU4K5Q9_9NOCA</name>
<reference evidence="1 2" key="1">
    <citation type="submission" date="2022-10" db="EMBL/GenBank/DDBJ databases">
        <title>The complete genomes of actinobacterial strains from the NBC collection.</title>
        <authorList>
            <person name="Joergensen T.S."/>
            <person name="Alvarez Arevalo M."/>
            <person name="Sterndorff E.B."/>
            <person name="Faurdal D."/>
            <person name="Vuksanovic O."/>
            <person name="Mourched A.-S."/>
            <person name="Charusanti P."/>
            <person name="Shaw S."/>
            <person name="Blin K."/>
            <person name="Weber T."/>
        </authorList>
    </citation>
    <scope>NUCLEOTIDE SEQUENCE [LARGE SCALE GENOMIC DNA]</scope>
    <source>
        <strain evidence="1 2">NBC_00319</strain>
    </source>
</reference>
<keyword evidence="2" id="KW-1185">Reference proteome</keyword>
<sequence>MRVTRKKRDERPLAEFPGWGLEIMMGLYGEQQVRDALAAECADDAPRQPVSDVATAAEHATQVGSTEATEFEAVTSMLARVRRLRRR</sequence>
<dbReference type="KEGG" id="whr:OG579_06310"/>
<dbReference type="AlphaFoldDB" id="A0AAU4K5Q9"/>
<dbReference type="Proteomes" id="UP001432128">
    <property type="component" value="Chromosome"/>
</dbReference>
<dbReference type="RefSeq" id="WP_328858486.1">
    <property type="nucleotide sequence ID" value="NZ_CP108021.1"/>
</dbReference>
<organism evidence="1 2">
    <name type="scientific">Williamsia herbipolensis</name>
    <dbReference type="NCBI Taxonomy" id="1603258"/>
    <lineage>
        <taxon>Bacteria</taxon>
        <taxon>Bacillati</taxon>
        <taxon>Actinomycetota</taxon>
        <taxon>Actinomycetes</taxon>
        <taxon>Mycobacteriales</taxon>
        <taxon>Nocardiaceae</taxon>
        <taxon>Williamsia</taxon>
    </lineage>
</organism>
<proteinExistence type="predicted"/>
<evidence type="ECO:0000313" key="1">
    <source>
        <dbReference type="EMBL" id="WUM21401.1"/>
    </source>
</evidence>
<evidence type="ECO:0000313" key="2">
    <source>
        <dbReference type="Proteomes" id="UP001432128"/>
    </source>
</evidence>
<protein>
    <submittedName>
        <fullName evidence="1">Uncharacterized protein</fullName>
    </submittedName>
</protein>